<keyword evidence="5 12" id="KW-0547">Nucleotide-binding</keyword>
<evidence type="ECO:0000256" key="1">
    <source>
        <dbReference type="ARBA" id="ARBA00004496"/>
    </source>
</evidence>
<dbReference type="FunFam" id="3.40.50.620:FF:000098">
    <property type="entry name" value="Valine--tRNA ligase"/>
    <property type="match status" value="1"/>
</dbReference>
<dbReference type="InterPro" id="IPR001412">
    <property type="entry name" value="aa-tRNA-synth_I_CS"/>
</dbReference>
<comment type="domain">
    <text evidence="12">The C-terminal coiled-coil domain is crucial for aminoacylation activity.</text>
</comment>
<keyword evidence="9 12" id="KW-0030">Aminoacyl-tRNA synthetase</keyword>
<comment type="catalytic activity">
    <reaction evidence="10 12">
        <text>tRNA(Val) + L-valine + ATP = L-valyl-tRNA(Val) + AMP + diphosphate</text>
        <dbReference type="Rhea" id="RHEA:10704"/>
        <dbReference type="Rhea" id="RHEA-COMP:9672"/>
        <dbReference type="Rhea" id="RHEA-COMP:9708"/>
        <dbReference type="ChEBI" id="CHEBI:30616"/>
        <dbReference type="ChEBI" id="CHEBI:33019"/>
        <dbReference type="ChEBI" id="CHEBI:57762"/>
        <dbReference type="ChEBI" id="CHEBI:78442"/>
        <dbReference type="ChEBI" id="CHEBI:78537"/>
        <dbReference type="ChEBI" id="CHEBI:456215"/>
        <dbReference type="EC" id="6.1.1.9"/>
    </reaction>
</comment>
<dbReference type="Pfam" id="PF10458">
    <property type="entry name" value="Val_tRNA-synt_C"/>
    <property type="match status" value="1"/>
</dbReference>
<dbReference type="GO" id="GO:0005829">
    <property type="term" value="C:cytosol"/>
    <property type="evidence" value="ECO:0007669"/>
    <property type="project" value="TreeGrafter"/>
</dbReference>
<dbReference type="SUPFAM" id="SSF47323">
    <property type="entry name" value="Anticodon-binding domain of a subclass of class I aminoacyl-tRNA synthetases"/>
    <property type="match status" value="1"/>
</dbReference>
<feature type="binding site" evidence="12">
    <location>
        <position position="528"/>
    </location>
    <ligand>
        <name>ATP</name>
        <dbReference type="ChEBI" id="CHEBI:30616"/>
    </ligand>
</feature>
<keyword evidence="7 12" id="KW-0648">Protein biosynthesis</keyword>
<dbReference type="GO" id="GO:0006438">
    <property type="term" value="P:valyl-tRNA aminoacylation"/>
    <property type="evidence" value="ECO:0007669"/>
    <property type="project" value="UniProtKB-UniRule"/>
</dbReference>
<reference evidence="17" key="1">
    <citation type="submission" date="2017-02" db="EMBL/GenBank/DDBJ databases">
        <authorList>
            <person name="Varghese N."/>
            <person name="Submissions S."/>
        </authorList>
    </citation>
    <scope>NUCLEOTIDE SEQUENCE [LARGE SCALE GENOMIC DNA]</scope>
    <source>
        <strain evidence="17">ATCC 35199</strain>
    </source>
</reference>
<dbReference type="InterPro" id="IPR037118">
    <property type="entry name" value="Val-tRNA_synth_C_sf"/>
</dbReference>
<comment type="subunit">
    <text evidence="2 12">Monomer.</text>
</comment>
<accession>A0A1T5BPF3</accession>
<dbReference type="NCBIfam" id="NF004349">
    <property type="entry name" value="PRK05729.1"/>
    <property type="match status" value="1"/>
</dbReference>
<dbReference type="CDD" id="cd07962">
    <property type="entry name" value="Anticodon_Ia_Val"/>
    <property type="match status" value="1"/>
</dbReference>
<evidence type="ECO:0000259" key="13">
    <source>
        <dbReference type="Pfam" id="PF00133"/>
    </source>
</evidence>
<dbReference type="GO" id="GO:0004832">
    <property type="term" value="F:valine-tRNA ligase activity"/>
    <property type="evidence" value="ECO:0007669"/>
    <property type="project" value="UniProtKB-UniRule"/>
</dbReference>
<keyword evidence="3 12" id="KW-0963">Cytoplasm</keyword>
<feature type="domain" description="Aminoacyl-tRNA synthetase class Ia" evidence="13">
    <location>
        <begin position="17"/>
        <end position="564"/>
    </location>
</feature>
<dbReference type="InterPro" id="IPR002300">
    <property type="entry name" value="aa-tRNA-synth_Ia"/>
</dbReference>
<dbReference type="Gene3D" id="3.40.50.620">
    <property type="entry name" value="HUPs"/>
    <property type="match status" value="2"/>
</dbReference>
<dbReference type="FunFam" id="3.90.740.10:FF:000005">
    <property type="entry name" value="Valine--tRNA ligase, mitochondrial"/>
    <property type="match status" value="1"/>
</dbReference>
<evidence type="ECO:0000256" key="9">
    <source>
        <dbReference type="ARBA" id="ARBA00023146"/>
    </source>
</evidence>
<dbReference type="InterPro" id="IPR009008">
    <property type="entry name" value="Val/Leu/Ile-tRNA-synth_edit"/>
</dbReference>
<dbReference type="InterPro" id="IPR002303">
    <property type="entry name" value="Valyl-tRNA_ligase"/>
</dbReference>
<evidence type="ECO:0000256" key="11">
    <source>
        <dbReference type="ARBA" id="ARBA00060830"/>
    </source>
</evidence>
<dbReference type="RefSeq" id="WP_079589601.1">
    <property type="nucleotide sequence ID" value="NZ_FUYN01000003.1"/>
</dbReference>
<evidence type="ECO:0000256" key="7">
    <source>
        <dbReference type="ARBA" id="ARBA00022917"/>
    </source>
</evidence>
<dbReference type="AlphaFoldDB" id="A0A1T5BPF3"/>
<dbReference type="CDD" id="cd00817">
    <property type="entry name" value="ValRS_core"/>
    <property type="match status" value="1"/>
</dbReference>
<name>A0A1T5BPF3_9FIRM</name>
<keyword evidence="17" id="KW-1185">Reference proteome</keyword>
<dbReference type="SUPFAM" id="SSF52374">
    <property type="entry name" value="Nucleotidylyl transferase"/>
    <property type="match status" value="1"/>
</dbReference>
<dbReference type="FunFam" id="1.10.730.10:FF:000014">
    <property type="entry name" value="Valine--tRNA ligase"/>
    <property type="match status" value="1"/>
</dbReference>
<dbReference type="Gene3D" id="1.10.287.380">
    <property type="entry name" value="Valyl-tRNA synthetase, C-terminal domain"/>
    <property type="match status" value="1"/>
</dbReference>
<dbReference type="InterPro" id="IPR019499">
    <property type="entry name" value="Val-tRNA_synth_tRNA-bd"/>
</dbReference>
<comment type="similarity">
    <text evidence="11 12">Belongs to the class-I aminoacyl-tRNA synthetase family. ValS type 1 subfamily.</text>
</comment>
<dbReference type="InterPro" id="IPR014729">
    <property type="entry name" value="Rossmann-like_a/b/a_fold"/>
</dbReference>
<dbReference type="Gene3D" id="1.10.730.10">
    <property type="entry name" value="Isoleucyl-tRNA Synthetase, Domain 1"/>
    <property type="match status" value="1"/>
</dbReference>
<feature type="short sequence motif" description="'HIGH' region" evidence="12">
    <location>
        <begin position="45"/>
        <end position="55"/>
    </location>
</feature>
<dbReference type="PRINTS" id="PR00986">
    <property type="entry name" value="TRNASYNTHVAL"/>
</dbReference>
<evidence type="ECO:0000256" key="5">
    <source>
        <dbReference type="ARBA" id="ARBA00022741"/>
    </source>
</evidence>
<dbReference type="InterPro" id="IPR013155">
    <property type="entry name" value="M/V/L/I-tRNA-synth_anticd-bd"/>
</dbReference>
<dbReference type="Gene3D" id="3.90.740.10">
    <property type="entry name" value="Valyl/Leucyl/Isoleucyl-tRNA synthetase, editing domain"/>
    <property type="match status" value="1"/>
</dbReference>
<comment type="domain">
    <text evidence="12">ValRS has two distinct active sites: one for aminoacylation and one for editing. The misactivated threonine is translocated from the active site to the editing site.</text>
</comment>
<dbReference type="FunFam" id="3.40.50.620:FF:000032">
    <property type="entry name" value="Valine--tRNA ligase"/>
    <property type="match status" value="1"/>
</dbReference>
<dbReference type="EC" id="6.1.1.9" evidence="12"/>
<protein>
    <recommendedName>
        <fullName evidence="12">Valine--tRNA ligase</fullName>
        <ecNumber evidence="12">6.1.1.9</ecNumber>
    </recommendedName>
    <alternativeName>
        <fullName evidence="12">Valyl-tRNA synthetase</fullName>
        <shortName evidence="12">ValRS</shortName>
    </alternativeName>
</protein>
<evidence type="ECO:0000259" key="14">
    <source>
        <dbReference type="Pfam" id="PF08264"/>
    </source>
</evidence>
<dbReference type="PANTHER" id="PTHR11946">
    <property type="entry name" value="VALYL-TRNA SYNTHETASES"/>
    <property type="match status" value="1"/>
</dbReference>
<dbReference type="InterPro" id="IPR010978">
    <property type="entry name" value="tRNA-bd_arm"/>
</dbReference>
<dbReference type="Pfam" id="PF00133">
    <property type="entry name" value="tRNA-synt_1"/>
    <property type="match status" value="1"/>
</dbReference>
<keyword evidence="8 12" id="KW-0175">Coiled coil</keyword>
<dbReference type="InterPro" id="IPR009080">
    <property type="entry name" value="tRNAsynth_Ia_anticodon-bd"/>
</dbReference>
<dbReference type="PANTHER" id="PTHR11946:SF93">
    <property type="entry name" value="VALINE--TRNA LIGASE, CHLOROPLASTIC_MITOCHONDRIAL 2"/>
    <property type="match status" value="1"/>
</dbReference>
<feature type="coiled-coil region" evidence="12">
    <location>
        <begin position="814"/>
        <end position="883"/>
    </location>
</feature>
<feature type="short sequence motif" description="'KMSKS' region" evidence="12">
    <location>
        <begin position="525"/>
        <end position="529"/>
    </location>
</feature>
<dbReference type="HAMAP" id="MF_02004">
    <property type="entry name" value="Val_tRNA_synth_type1"/>
    <property type="match status" value="1"/>
</dbReference>
<dbReference type="FunFam" id="1.10.287.380:FF:000001">
    <property type="entry name" value="Valine--tRNA ligase"/>
    <property type="match status" value="1"/>
</dbReference>
<dbReference type="GO" id="GO:0002161">
    <property type="term" value="F:aminoacyl-tRNA deacylase activity"/>
    <property type="evidence" value="ECO:0007669"/>
    <property type="project" value="InterPro"/>
</dbReference>
<dbReference type="OrthoDB" id="9810365at2"/>
<dbReference type="GO" id="GO:0005524">
    <property type="term" value="F:ATP binding"/>
    <property type="evidence" value="ECO:0007669"/>
    <property type="project" value="UniProtKB-UniRule"/>
</dbReference>
<dbReference type="NCBIfam" id="TIGR00422">
    <property type="entry name" value="valS"/>
    <property type="match status" value="1"/>
</dbReference>
<evidence type="ECO:0000256" key="3">
    <source>
        <dbReference type="ARBA" id="ARBA00022490"/>
    </source>
</evidence>
<feature type="domain" description="Valyl-tRNA synthetase tRNA-binding arm" evidence="15">
    <location>
        <begin position="816"/>
        <end position="880"/>
    </location>
</feature>
<evidence type="ECO:0000313" key="17">
    <source>
        <dbReference type="Proteomes" id="UP000243406"/>
    </source>
</evidence>
<comment type="subcellular location">
    <subcellularLocation>
        <location evidence="1 12">Cytoplasm</location>
    </subcellularLocation>
</comment>
<keyword evidence="4 12" id="KW-0436">Ligase</keyword>
<evidence type="ECO:0000256" key="4">
    <source>
        <dbReference type="ARBA" id="ARBA00022598"/>
    </source>
</evidence>
<proteinExistence type="inferred from homology"/>
<evidence type="ECO:0000256" key="2">
    <source>
        <dbReference type="ARBA" id="ARBA00011245"/>
    </source>
</evidence>
<organism evidence="16 17">
    <name type="scientific">Acetoanaerobium noterae</name>
    <dbReference type="NCBI Taxonomy" id="745369"/>
    <lineage>
        <taxon>Bacteria</taxon>
        <taxon>Bacillati</taxon>
        <taxon>Bacillota</taxon>
        <taxon>Clostridia</taxon>
        <taxon>Peptostreptococcales</taxon>
        <taxon>Filifactoraceae</taxon>
        <taxon>Acetoanaerobium</taxon>
    </lineage>
</organism>
<gene>
    <name evidence="12" type="primary">valS</name>
    <name evidence="16" type="ORF">SAMN02745120_1772</name>
</gene>
<dbReference type="EMBL" id="FUYN01000003">
    <property type="protein sequence ID" value="SKB49106.1"/>
    <property type="molecule type" value="Genomic_DNA"/>
</dbReference>
<keyword evidence="6 12" id="KW-0067">ATP-binding</keyword>
<evidence type="ECO:0000259" key="15">
    <source>
        <dbReference type="Pfam" id="PF10458"/>
    </source>
</evidence>
<dbReference type="InterPro" id="IPR033705">
    <property type="entry name" value="Anticodon_Ia_Val"/>
</dbReference>
<sequence length="884" mass="102256">MTNLPKNYDPKEFESRIYKQWEEGGYFKARMKAGQPSYSIVLPPPNITGQLHMGHALDHTLQDILIRWKRMQGFNTLWQPGTDHASIATEVKVVERIKEQEGLSKEELGRDEFLQRAWVWKEEFGGKIVEQMKKLGDSCDWERERFTMDEGCNKAVTEFFVRLYNDGYIYRGNRIINWCVDCKTSLSDAEVEHDEVAGNFYHVNYKVKDSDEVIEIATTRPETILGDTAVAVNPSDDRFKHLVGKTLILPILNREIPVIEDDYVDMEFGTGAVKITPAHDPNDFEVGERHGLEKLIVMNEDGTMNEKAGKYAGMTRFECRKAIVKDLDEMGLLVKVKEHNHNVGHCYRCHNVVEPLVSRQWFVKMKDLAAPATLALETGDLKLVPDRFDKTYLNWLNNIRDWCISRQLWWGHRIPAYYCQDCDEIMVADSKPHICPKCKSNNIKQDEDVLDTWFSSALWPFSTLGWPQQTAEMLKFYPTSVLVTGYDIIFFWVIRMVFSALYVLDEVPFSHVFIHGLVRDSEGRKMSKSLGNGIDPLEIIDTYGADALRFTLATGNSPGNDMRFYMERVEASRNFANKIWNASRFIFMNLENSQKKEFKREDVNEALELSDKWIISRVNSLSKEMTENMDKFELGIAVSKVYDFAWSEFCDWYIELVKQRLYSEDSISKDAALYTLTYVLEKILKLLHPFMPFITEEIWSYMEKEEKIIVSSWPVYQEEDEFKSEEEKMEIIINAIRNLRNLRAEMNVPPSRKAKLLVVSNSATKAVIKEGENYFTALASASEVSYMDNEDLVPEDAVSVVLDGAKLFIPMDELVDFEKELERLTKEKDKLESEIKRVVGKLNNQGFLAKAPQALVDEEKAKQDKFEQMLDAVNQRLENVKAKL</sequence>
<dbReference type="SUPFAM" id="SSF50677">
    <property type="entry name" value="ValRS/IleRS/LeuRS editing domain"/>
    <property type="match status" value="1"/>
</dbReference>
<evidence type="ECO:0000256" key="6">
    <source>
        <dbReference type="ARBA" id="ARBA00022840"/>
    </source>
</evidence>
<evidence type="ECO:0000256" key="12">
    <source>
        <dbReference type="HAMAP-Rule" id="MF_02004"/>
    </source>
</evidence>
<feature type="domain" description="Methionyl/Valyl/Leucyl/Isoleucyl-tRNA synthetase anticodon-binding" evidence="14">
    <location>
        <begin position="611"/>
        <end position="756"/>
    </location>
</feature>
<evidence type="ECO:0000313" key="16">
    <source>
        <dbReference type="EMBL" id="SKB49106.1"/>
    </source>
</evidence>
<comment type="function">
    <text evidence="12">Catalyzes the attachment of valine to tRNA(Val). As ValRS can inadvertently accommodate and process structurally similar amino acids such as threonine, to avoid such errors, it has a 'posttransfer' editing activity that hydrolyzes mischarged Thr-tRNA(Val) in a tRNA-dependent manner.</text>
</comment>
<dbReference type="PROSITE" id="PS00178">
    <property type="entry name" value="AA_TRNA_LIGASE_I"/>
    <property type="match status" value="1"/>
</dbReference>
<evidence type="ECO:0000256" key="8">
    <source>
        <dbReference type="ARBA" id="ARBA00023054"/>
    </source>
</evidence>
<dbReference type="SUPFAM" id="SSF46589">
    <property type="entry name" value="tRNA-binding arm"/>
    <property type="match status" value="1"/>
</dbReference>
<dbReference type="Pfam" id="PF08264">
    <property type="entry name" value="Anticodon_1"/>
    <property type="match status" value="1"/>
</dbReference>
<evidence type="ECO:0000256" key="10">
    <source>
        <dbReference type="ARBA" id="ARBA00047552"/>
    </source>
</evidence>
<dbReference type="Proteomes" id="UP000243406">
    <property type="component" value="Unassembled WGS sequence"/>
</dbReference>